<dbReference type="RefSeq" id="WP_203944533.1">
    <property type="nucleotide sequence ID" value="NZ_BOOR01000017.1"/>
</dbReference>
<comment type="caution">
    <text evidence="1">The sequence shown here is derived from an EMBL/GenBank/DDBJ whole genome shotgun (WGS) entry which is preliminary data.</text>
</comment>
<dbReference type="AlphaFoldDB" id="A0A8J3V0D6"/>
<dbReference type="NCBIfam" id="NF038157">
    <property type="entry name" value="lanti_ALQxL"/>
    <property type="match status" value="1"/>
</dbReference>
<dbReference type="Proteomes" id="UP000605992">
    <property type="component" value="Unassembled WGS sequence"/>
</dbReference>
<name>A0A8J3V0D6_9ACTN</name>
<reference evidence="1" key="1">
    <citation type="submission" date="2021-01" db="EMBL/GenBank/DDBJ databases">
        <title>Whole genome shotgun sequence of Planotetraspora thailandica NBRC 104271.</title>
        <authorList>
            <person name="Komaki H."/>
            <person name="Tamura T."/>
        </authorList>
    </citation>
    <scope>NUCLEOTIDE SEQUENCE</scope>
    <source>
        <strain evidence="1">NBRC 104271</strain>
    </source>
</reference>
<sequence>MEIDVKALDMLPAAEESWLWPCTLTCFGVTCEGDETCFITLSLA</sequence>
<keyword evidence="2" id="KW-1185">Reference proteome</keyword>
<evidence type="ECO:0000313" key="1">
    <source>
        <dbReference type="EMBL" id="GII54296.1"/>
    </source>
</evidence>
<evidence type="ECO:0000313" key="2">
    <source>
        <dbReference type="Proteomes" id="UP000605992"/>
    </source>
</evidence>
<dbReference type="EMBL" id="BOOR01000017">
    <property type="protein sequence ID" value="GII54296.1"/>
    <property type="molecule type" value="Genomic_DNA"/>
</dbReference>
<accession>A0A8J3V0D6</accession>
<organism evidence="1 2">
    <name type="scientific">Planotetraspora thailandica</name>
    <dbReference type="NCBI Taxonomy" id="487172"/>
    <lineage>
        <taxon>Bacteria</taxon>
        <taxon>Bacillati</taxon>
        <taxon>Actinomycetota</taxon>
        <taxon>Actinomycetes</taxon>
        <taxon>Streptosporangiales</taxon>
        <taxon>Streptosporangiaceae</taxon>
        <taxon>Planotetraspora</taxon>
    </lineage>
</organism>
<gene>
    <name evidence="1" type="ORF">Pth03_26850</name>
</gene>
<proteinExistence type="predicted"/>
<protein>
    <submittedName>
        <fullName evidence="1">Uncharacterized protein</fullName>
    </submittedName>
</protein>